<proteinExistence type="inferred from homology"/>
<gene>
    <name evidence="4" type="ORF">I0K15_01400</name>
</gene>
<dbReference type="RefSeq" id="WP_196103675.1">
    <property type="nucleotide sequence ID" value="NZ_CP064942.1"/>
</dbReference>
<dbReference type="PROSITE" id="PS00061">
    <property type="entry name" value="ADH_SHORT"/>
    <property type="match status" value="1"/>
</dbReference>
<evidence type="ECO:0000256" key="1">
    <source>
        <dbReference type="ARBA" id="ARBA00006484"/>
    </source>
</evidence>
<dbReference type="Pfam" id="PF00106">
    <property type="entry name" value="adh_short"/>
    <property type="match status" value="1"/>
</dbReference>
<accession>A0A7S9LSG5</accession>
<dbReference type="InterPro" id="IPR036291">
    <property type="entry name" value="NAD(P)-bd_dom_sf"/>
</dbReference>
<dbReference type="SUPFAM" id="SSF51735">
    <property type="entry name" value="NAD(P)-binding Rossmann-fold domains"/>
    <property type="match status" value="1"/>
</dbReference>
<dbReference type="GO" id="GO:0016491">
    <property type="term" value="F:oxidoreductase activity"/>
    <property type="evidence" value="ECO:0007669"/>
    <property type="project" value="UniProtKB-KW"/>
</dbReference>
<evidence type="ECO:0000256" key="2">
    <source>
        <dbReference type="ARBA" id="ARBA00023002"/>
    </source>
</evidence>
<evidence type="ECO:0000313" key="4">
    <source>
        <dbReference type="EMBL" id="QPH54466.1"/>
    </source>
</evidence>
<sequence>MELNENITAVVTGGASGLGAATARALAAAGVKVAILDRDATKGPAVAAEIGGHFAEVDVSDAGSVAAALASARAAHGQERICVNCAGLAWAVKTVDREGQPHDPAKFATTIGVNLIGTFNMASQSAAGMAAAEPLTADGERGVIVNTASVAAFDGQIGQIAYSASKGGVVGMTLPMARDLARSGIRVNAIAPGLFLTPLLESLPEEAKRSLGAQVPFPSRLGDPAEFAALVRHMAENPMLNGEVVRLDGAIRMAPK</sequence>
<dbReference type="PRINTS" id="PR00080">
    <property type="entry name" value="SDRFAMILY"/>
</dbReference>
<dbReference type="PANTHER" id="PTHR43658:SF8">
    <property type="entry name" value="17-BETA-HYDROXYSTEROID DEHYDROGENASE 14-RELATED"/>
    <property type="match status" value="1"/>
</dbReference>
<dbReference type="InterPro" id="IPR002347">
    <property type="entry name" value="SDR_fam"/>
</dbReference>
<reference evidence="4 5" key="1">
    <citation type="submission" date="2020-11" db="EMBL/GenBank/DDBJ databases">
        <title>Description of Pontivivens ytuae sp. nov. isolated from deep sea sediment of Mariana Trench.</title>
        <authorList>
            <person name="Wang Z."/>
            <person name="Sun Q.-L."/>
            <person name="Xu X.-D."/>
            <person name="Tang Y.-Z."/>
            <person name="Zhang J."/>
        </authorList>
    </citation>
    <scope>NUCLEOTIDE SEQUENCE [LARGE SCALE GENOMIC DNA]</scope>
    <source>
        <strain evidence="4 5">MT2928</strain>
    </source>
</reference>
<protein>
    <submittedName>
        <fullName evidence="4">SDR family NAD(P)-dependent oxidoreductase</fullName>
    </submittedName>
</protein>
<keyword evidence="5" id="KW-1185">Reference proteome</keyword>
<organism evidence="4 5">
    <name type="scientific">Pontivivens ytuae</name>
    <dbReference type="NCBI Taxonomy" id="2789856"/>
    <lineage>
        <taxon>Bacteria</taxon>
        <taxon>Pseudomonadati</taxon>
        <taxon>Pseudomonadota</taxon>
        <taxon>Alphaproteobacteria</taxon>
        <taxon>Rhodobacterales</taxon>
        <taxon>Paracoccaceae</taxon>
        <taxon>Pontivivens</taxon>
    </lineage>
</organism>
<dbReference type="PANTHER" id="PTHR43658">
    <property type="entry name" value="SHORT-CHAIN DEHYDROGENASE/REDUCTASE"/>
    <property type="match status" value="1"/>
</dbReference>
<dbReference type="PRINTS" id="PR00081">
    <property type="entry name" value="GDHRDH"/>
</dbReference>
<dbReference type="KEGG" id="poz:I0K15_01400"/>
<dbReference type="AlphaFoldDB" id="A0A7S9LSG5"/>
<comment type="similarity">
    <text evidence="1 3">Belongs to the short-chain dehydrogenases/reductases (SDR) family.</text>
</comment>
<dbReference type="InterPro" id="IPR020904">
    <property type="entry name" value="Sc_DH/Rdtase_CS"/>
</dbReference>
<dbReference type="Gene3D" id="3.40.50.720">
    <property type="entry name" value="NAD(P)-binding Rossmann-like Domain"/>
    <property type="match status" value="1"/>
</dbReference>
<dbReference type="FunFam" id="3.40.50.720:FF:000215">
    <property type="entry name" value="3-hydroxyacyl-CoA dehydrogenase type-2"/>
    <property type="match status" value="1"/>
</dbReference>
<dbReference type="EMBL" id="CP064942">
    <property type="protein sequence ID" value="QPH54466.1"/>
    <property type="molecule type" value="Genomic_DNA"/>
</dbReference>
<evidence type="ECO:0000313" key="5">
    <source>
        <dbReference type="Proteomes" id="UP000594800"/>
    </source>
</evidence>
<keyword evidence="2" id="KW-0560">Oxidoreductase</keyword>
<evidence type="ECO:0000256" key="3">
    <source>
        <dbReference type="RuleBase" id="RU000363"/>
    </source>
</evidence>
<dbReference type="Proteomes" id="UP000594800">
    <property type="component" value="Chromosome"/>
</dbReference>
<name>A0A7S9LSG5_9RHOB</name>